<sequence>MLIAFTYITAISGVVTAAIMDSNCTMIAGGEIKLGLHSAVLRRSPCVYIAVRKHTLLPDNTICELLHFCVTDMFAPEAVNCPNKLPHANCLQLYTKDVDIKGGEDRNDNCWKNKDTQKLDPELVKVAVNICPKTCGYCCITPAYNCHNKQYSRVRCDLVTPHMCTNPIWKSILVDDCPKTCGLCSEAGELNYL</sequence>
<evidence type="ECO:0000313" key="3">
    <source>
        <dbReference type="EMBL" id="KAJ1367870.1"/>
    </source>
</evidence>
<reference evidence="3" key="1">
    <citation type="submission" date="2021-06" db="EMBL/GenBank/DDBJ databases">
        <title>Parelaphostrongylus tenuis whole genome reference sequence.</title>
        <authorList>
            <person name="Garwood T.J."/>
            <person name="Larsen P.A."/>
            <person name="Fountain-Jones N.M."/>
            <person name="Garbe J.R."/>
            <person name="Macchietto M.G."/>
            <person name="Kania S.A."/>
            <person name="Gerhold R.W."/>
            <person name="Richards J.E."/>
            <person name="Wolf T.M."/>
        </authorList>
    </citation>
    <scope>NUCLEOTIDE SEQUENCE</scope>
    <source>
        <strain evidence="3">MNPRO001-30</strain>
        <tissue evidence="3">Meninges</tissue>
    </source>
</reference>
<evidence type="ECO:0000256" key="1">
    <source>
        <dbReference type="SAM" id="SignalP"/>
    </source>
</evidence>
<dbReference type="PANTHER" id="PTHR21724:SF93">
    <property type="entry name" value="SHKT DOMAIN-CONTAINING PROTEIN"/>
    <property type="match status" value="1"/>
</dbReference>
<keyword evidence="1" id="KW-0732">Signal</keyword>
<dbReference type="EMBL" id="JAHQIW010006028">
    <property type="protein sequence ID" value="KAJ1367870.1"/>
    <property type="molecule type" value="Genomic_DNA"/>
</dbReference>
<dbReference type="Proteomes" id="UP001196413">
    <property type="component" value="Unassembled WGS sequence"/>
</dbReference>
<feature type="signal peptide" evidence="1">
    <location>
        <begin position="1"/>
        <end position="17"/>
    </location>
</feature>
<feature type="domain" description="ShKT" evidence="2">
    <location>
        <begin position="102"/>
        <end position="139"/>
    </location>
</feature>
<dbReference type="Gene3D" id="1.10.10.1940">
    <property type="match status" value="1"/>
</dbReference>
<dbReference type="InterPro" id="IPR003582">
    <property type="entry name" value="ShKT_dom"/>
</dbReference>
<organism evidence="3 4">
    <name type="scientific">Parelaphostrongylus tenuis</name>
    <name type="common">Meningeal worm</name>
    <dbReference type="NCBI Taxonomy" id="148309"/>
    <lineage>
        <taxon>Eukaryota</taxon>
        <taxon>Metazoa</taxon>
        <taxon>Ecdysozoa</taxon>
        <taxon>Nematoda</taxon>
        <taxon>Chromadorea</taxon>
        <taxon>Rhabditida</taxon>
        <taxon>Rhabditina</taxon>
        <taxon>Rhabditomorpha</taxon>
        <taxon>Strongyloidea</taxon>
        <taxon>Metastrongylidae</taxon>
        <taxon>Parelaphostrongylus</taxon>
    </lineage>
</organism>
<protein>
    <recommendedName>
        <fullName evidence="2">ShKT domain-containing protein</fullName>
    </recommendedName>
</protein>
<evidence type="ECO:0000259" key="2">
    <source>
        <dbReference type="SMART" id="SM00254"/>
    </source>
</evidence>
<feature type="chain" id="PRO_5041978587" description="ShKT domain-containing protein" evidence="1">
    <location>
        <begin position="18"/>
        <end position="193"/>
    </location>
</feature>
<feature type="domain" description="ShKT" evidence="2">
    <location>
        <begin position="145"/>
        <end position="185"/>
    </location>
</feature>
<comment type="caution">
    <text evidence="3">The sequence shown here is derived from an EMBL/GenBank/DDBJ whole genome shotgun (WGS) entry which is preliminary data.</text>
</comment>
<dbReference type="Pfam" id="PF01549">
    <property type="entry name" value="ShK"/>
    <property type="match status" value="1"/>
</dbReference>
<dbReference type="SMART" id="SM00254">
    <property type="entry name" value="ShKT"/>
    <property type="match status" value="2"/>
</dbReference>
<accession>A0AAD5R1G0</accession>
<dbReference type="AlphaFoldDB" id="A0AAD5R1G0"/>
<name>A0AAD5R1G0_PARTN</name>
<keyword evidence="4" id="KW-1185">Reference proteome</keyword>
<proteinExistence type="predicted"/>
<evidence type="ECO:0000313" key="4">
    <source>
        <dbReference type="Proteomes" id="UP001196413"/>
    </source>
</evidence>
<gene>
    <name evidence="3" type="ORF">KIN20_028880</name>
</gene>
<dbReference type="PANTHER" id="PTHR21724">
    <property type="entry name" value="SHKT DOMAIN-CONTAINING PROTEIN"/>
    <property type="match status" value="1"/>
</dbReference>